<protein>
    <recommendedName>
        <fullName evidence="6">Glycolate oxidase iron-sulfur subunit</fullName>
        <ecNumber evidence="6">1.1.99.14</ecNumber>
    </recommendedName>
</protein>
<dbReference type="PIRSF" id="PIRSF000139">
    <property type="entry name" value="Glc_ox_4Fe-4S"/>
    <property type="match status" value="1"/>
</dbReference>
<comment type="caution">
    <text evidence="8">The sequence shown here is derived from an EMBL/GenBank/DDBJ whole genome shotgun (WGS) entry which is preliminary data.</text>
</comment>
<comment type="catalytic activity">
    <reaction evidence="6">
        <text>(R)-lactate + A = pyruvate + AH2</text>
        <dbReference type="Rhea" id="RHEA:15089"/>
        <dbReference type="ChEBI" id="CHEBI:13193"/>
        <dbReference type="ChEBI" id="CHEBI:15361"/>
        <dbReference type="ChEBI" id="CHEBI:16004"/>
        <dbReference type="ChEBI" id="CHEBI:17499"/>
    </reaction>
</comment>
<feature type="domain" description="4Fe-4S ferredoxin-type" evidence="7">
    <location>
        <begin position="60"/>
        <end position="84"/>
    </location>
</feature>
<keyword evidence="5 6" id="KW-0411">Iron-sulfur</keyword>
<dbReference type="InterPro" id="IPR009051">
    <property type="entry name" value="Helical_ferredxn"/>
</dbReference>
<name>A0ABT8I019_9BACL</name>
<dbReference type="SUPFAM" id="SSF54862">
    <property type="entry name" value="4Fe-4S ferredoxins"/>
    <property type="match status" value="1"/>
</dbReference>
<dbReference type="Proteomes" id="UP001172721">
    <property type="component" value="Unassembled WGS sequence"/>
</dbReference>
<dbReference type="PROSITE" id="PS00198">
    <property type="entry name" value="4FE4S_FER_1"/>
    <property type="match status" value="1"/>
</dbReference>
<dbReference type="Pfam" id="PF13183">
    <property type="entry name" value="Fer4_8"/>
    <property type="match status" value="1"/>
</dbReference>
<reference evidence="8" key="1">
    <citation type="submission" date="2023-07" db="EMBL/GenBank/DDBJ databases">
        <title>Fictibacillus sp. isolated from freshwater pond.</title>
        <authorList>
            <person name="Kirdat K."/>
            <person name="Bhat A."/>
            <person name="Mourya A."/>
            <person name="Yadav A."/>
        </authorList>
    </citation>
    <scope>NUCLEOTIDE SEQUENCE</scope>
    <source>
        <strain evidence="8">NE201</strain>
    </source>
</reference>
<keyword evidence="4 6" id="KW-0408">Iron</keyword>
<dbReference type="PANTHER" id="PTHR32479:SF17">
    <property type="entry name" value="GLYCOLATE OXIDASE IRON-SULFUR SUBUNIT"/>
    <property type="match status" value="1"/>
</dbReference>
<dbReference type="EC" id="1.1.99.14" evidence="6"/>
<keyword evidence="1 6" id="KW-0004">4Fe-4S</keyword>
<sequence length="433" mass="48674">MSEAIDRLKTQLHYEKTFDCVQCGYCLPACPTYETMGKETHSPRGRINLVKMAAEGKIGVETMREPIEKCLGCRACQTVCPTNVQYGEILEGAKSVLEDLEEKSKKQRMTENFIFNELFTSRRWMNLIGNATWFYQKSGLQAIARNTGMTSIAPLHLDKFEAVLPEVASPFERRNSPGLVKAKGSSKLRVGFVRGCVMDSVFHQTNKNTIELLSRAGAEVVIPKAQTCCGALHSHTGKLEEARQLAKQNIEAFENEKVDYIVNNAGGCGAMLVEYDQLLKDDPDWEMRAQHFSKKTRDVSVVLTELDGLEFHHSVNERVTYQSSCHMLHVQKVAAEPLELLRKVPGITYREMPGYDRCCGSAGIYNIVNYEDSMEILDLKMEKTVETKADTIVTTNPGCLLQMKLGIQREGLENKVRALHLVDFLIEANPQPK</sequence>
<evidence type="ECO:0000256" key="2">
    <source>
        <dbReference type="ARBA" id="ARBA00022723"/>
    </source>
</evidence>
<evidence type="ECO:0000256" key="4">
    <source>
        <dbReference type="ARBA" id="ARBA00023004"/>
    </source>
</evidence>
<dbReference type="InterPro" id="IPR017900">
    <property type="entry name" value="4Fe4S_Fe_S_CS"/>
</dbReference>
<dbReference type="Gene3D" id="1.10.1060.10">
    <property type="entry name" value="Alpha-helical ferredoxin"/>
    <property type="match status" value="1"/>
</dbReference>
<evidence type="ECO:0000256" key="6">
    <source>
        <dbReference type="PIRNR" id="PIRNR000139"/>
    </source>
</evidence>
<gene>
    <name evidence="8" type="ORF">QYB97_15410</name>
</gene>
<evidence type="ECO:0000313" key="8">
    <source>
        <dbReference type="EMBL" id="MDN4525872.1"/>
    </source>
</evidence>
<comment type="function">
    <text evidence="6">Component of a complex that catalyzes the oxidation of glycolate to glyoxylate.</text>
</comment>
<dbReference type="Pfam" id="PF02754">
    <property type="entry name" value="CCG"/>
    <property type="match status" value="2"/>
</dbReference>
<dbReference type="RefSeq" id="WP_301166897.1">
    <property type="nucleotide sequence ID" value="NZ_JAUHTR010000008.1"/>
</dbReference>
<keyword evidence="3" id="KW-0677">Repeat</keyword>
<evidence type="ECO:0000313" key="9">
    <source>
        <dbReference type="Proteomes" id="UP001172721"/>
    </source>
</evidence>
<dbReference type="InterPro" id="IPR004017">
    <property type="entry name" value="Cys_rich_dom"/>
</dbReference>
<evidence type="ECO:0000259" key="7">
    <source>
        <dbReference type="PROSITE" id="PS51379"/>
    </source>
</evidence>
<evidence type="ECO:0000256" key="5">
    <source>
        <dbReference type="ARBA" id="ARBA00023014"/>
    </source>
</evidence>
<comment type="cofactor">
    <cofactor evidence="6">
        <name>[4Fe-4S] cluster</name>
        <dbReference type="ChEBI" id="CHEBI:49883"/>
    </cofactor>
    <text evidence="6">Binds 2 [4Fe-4S] clusters.</text>
</comment>
<keyword evidence="6" id="KW-0813">Transport</keyword>
<evidence type="ECO:0000256" key="3">
    <source>
        <dbReference type="ARBA" id="ARBA00022737"/>
    </source>
</evidence>
<feature type="domain" description="4Fe-4S ferredoxin-type" evidence="7">
    <location>
        <begin position="10"/>
        <end position="41"/>
    </location>
</feature>
<dbReference type="InterPro" id="IPR017896">
    <property type="entry name" value="4Fe4S_Fe-S-bd"/>
</dbReference>
<dbReference type="PROSITE" id="PS51379">
    <property type="entry name" value="4FE4S_FER_2"/>
    <property type="match status" value="2"/>
</dbReference>
<organism evidence="8 9">
    <name type="scientific">Fictibacillus fluitans</name>
    <dbReference type="NCBI Taxonomy" id="3058422"/>
    <lineage>
        <taxon>Bacteria</taxon>
        <taxon>Bacillati</taxon>
        <taxon>Bacillota</taxon>
        <taxon>Bacilli</taxon>
        <taxon>Bacillales</taxon>
        <taxon>Fictibacillaceae</taxon>
        <taxon>Fictibacillus</taxon>
    </lineage>
</organism>
<comment type="catalytic activity">
    <reaction evidence="6">
        <text>glycolate + A = glyoxylate + AH2</text>
        <dbReference type="Rhea" id="RHEA:21264"/>
        <dbReference type="ChEBI" id="CHEBI:13193"/>
        <dbReference type="ChEBI" id="CHEBI:17499"/>
        <dbReference type="ChEBI" id="CHEBI:29805"/>
        <dbReference type="ChEBI" id="CHEBI:36655"/>
        <dbReference type="EC" id="1.1.99.14"/>
    </reaction>
</comment>
<keyword evidence="6" id="KW-0249">Electron transport</keyword>
<proteinExistence type="predicted"/>
<evidence type="ECO:0000256" key="1">
    <source>
        <dbReference type="ARBA" id="ARBA00022485"/>
    </source>
</evidence>
<dbReference type="InterPro" id="IPR012257">
    <property type="entry name" value="Glc_ox_4Fe-4S"/>
</dbReference>
<dbReference type="EMBL" id="JAUHTR010000008">
    <property type="protein sequence ID" value="MDN4525872.1"/>
    <property type="molecule type" value="Genomic_DNA"/>
</dbReference>
<keyword evidence="9" id="KW-1185">Reference proteome</keyword>
<keyword evidence="2 6" id="KW-0479">Metal-binding</keyword>
<accession>A0ABT8I019</accession>
<dbReference type="PANTHER" id="PTHR32479">
    <property type="entry name" value="GLYCOLATE OXIDASE IRON-SULFUR SUBUNIT"/>
    <property type="match status" value="1"/>
</dbReference>